<keyword evidence="6" id="KW-1185">Reference proteome</keyword>
<dbReference type="AlphaFoldDB" id="A0A7W7DWE8"/>
<evidence type="ECO:0000259" key="3">
    <source>
        <dbReference type="Pfam" id="PF01370"/>
    </source>
</evidence>
<dbReference type="InterPro" id="IPR001509">
    <property type="entry name" value="Epimerase_deHydtase"/>
</dbReference>
<dbReference type="Proteomes" id="UP000540191">
    <property type="component" value="Unassembled WGS sequence"/>
</dbReference>
<dbReference type="PANTHER" id="PTHR11092">
    <property type="entry name" value="SUGAR NUCLEOTIDE EPIMERASE RELATED"/>
    <property type="match status" value="1"/>
</dbReference>
<comment type="similarity">
    <text evidence="1">Belongs to the NAD(P)-dependent epimerase/dehydratase family. SDR39U1 subfamily.</text>
</comment>
<accession>A0A7W7DWE8</accession>
<sequence>MSDPQAAPPHDDHRHDDRAPATGRVFEHRTLLRHPREAVWRWLTNPGALTRLTPPYAGRVIAEPEVGLPVGAQAVLELDAPGSAGLFASAAHGAATGLLPSAVASRVPAPISRALTPRLTWRARHTALEPGRGFTDEMVSGPVASWTHRHTLQDAAPGEADAADGSRGTVVVDEIRYALPAERVLARASRLGASRRAADLFDAELRRQFAYRARVMTDDLDFHSRHGSPVVGGSARRIAVTGASGLIGTQLVALLRSGGHDVVRLTRSATTAPDAAAWDPLRGRVDDDVLSGVDVVVNLAGEPIAGRLSAAHKQAVHDSRVLGTRTLVDAIRRLADAGRPAPDLVNGSAIGYYGADAGAGPAGEGLTEILAPGEDFLAEVCADWEAEAQRAASIRRADGSRVRVAQVRTGIVLDPRGGMLQQVLPLFVAGLGGRLASGGTGPDGTPWMSWIGGEDIVDLFAHAAVDARVSGPYNGVAPRPVTAGEFARALGRVLRRPAAVPVPGLAPELLLGREGYRTLIAADQKASAAQTEKSGHRFRDTELEPALRHLLGR</sequence>
<dbReference type="InterPro" id="IPR023393">
    <property type="entry name" value="START-like_dom_sf"/>
</dbReference>
<feature type="domain" description="DUF1731" evidence="4">
    <location>
        <begin position="502"/>
        <end position="550"/>
    </location>
</feature>
<dbReference type="InterPro" id="IPR013549">
    <property type="entry name" value="DUF1731"/>
</dbReference>
<proteinExistence type="inferred from homology"/>
<dbReference type="InterPro" id="IPR010099">
    <property type="entry name" value="SDR39U1"/>
</dbReference>
<dbReference type="NCBIfam" id="TIGR01777">
    <property type="entry name" value="yfcH"/>
    <property type="match status" value="1"/>
</dbReference>
<dbReference type="Gene3D" id="3.30.530.20">
    <property type="match status" value="1"/>
</dbReference>
<evidence type="ECO:0000313" key="6">
    <source>
        <dbReference type="Proteomes" id="UP000540191"/>
    </source>
</evidence>
<organism evidence="5 6">
    <name type="scientific">Micrococcus cohnii</name>
    <dbReference type="NCBI Taxonomy" id="993416"/>
    <lineage>
        <taxon>Bacteria</taxon>
        <taxon>Bacillati</taxon>
        <taxon>Actinomycetota</taxon>
        <taxon>Actinomycetes</taxon>
        <taxon>Micrococcales</taxon>
        <taxon>Micrococcaceae</taxon>
        <taxon>Micrococcus</taxon>
    </lineage>
</organism>
<feature type="compositionally biased region" description="Basic and acidic residues" evidence="2">
    <location>
        <begin position="9"/>
        <end position="24"/>
    </location>
</feature>
<dbReference type="PANTHER" id="PTHR11092:SF0">
    <property type="entry name" value="EPIMERASE FAMILY PROTEIN SDR39U1"/>
    <property type="match status" value="1"/>
</dbReference>
<dbReference type="Gene3D" id="3.40.50.720">
    <property type="entry name" value="NAD(P)-binding Rossmann-like Domain"/>
    <property type="match status" value="1"/>
</dbReference>
<evidence type="ECO:0000259" key="4">
    <source>
        <dbReference type="Pfam" id="PF08338"/>
    </source>
</evidence>
<dbReference type="RefSeq" id="WP_184240752.1">
    <property type="nucleotide sequence ID" value="NZ_JACHNA010000001.1"/>
</dbReference>
<dbReference type="CDD" id="cd07820">
    <property type="entry name" value="SRPBCC_3"/>
    <property type="match status" value="1"/>
</dbReference>
<feature type="domain" description="NAD-dependent epimerase/dehydratase" evidence="3">
    <location>
        <begin position="238"/>
        <end position="466"/>
    </location>
</feature>
<dbReference type="EMBL" id="JACHNA010000001">
    <property type="protein sequence ID" value="MBB4734561.1"/>
    <property type="molecule type" value="Genomic_DNA"/>
</dbReference>
<feature type="region of interest" description="Disordered" evidence="2">
    <location>
        <begin position="1"/>
        <end position="24"/>
    </location>
</feature>
<dbReference type="InterPro" id="IPR036291">
    <property type="entry name" value="NAD(P)-bd_dom_sf"/>
</dbReference>
<dbReference type="Pfam" id="PF08338">
    <property type="entry name" value="DUF1731"/>
    <property type="match status" value="1"/>
</dbReference>
<comment type="caution">
    <text evidence="5">The sequence shown here is derived from an EMBL/GenBank/DDBJ whole genome shotgun (WGS) entry which is preliminary data.</text>
</comment>
<evidence type="ECO:0000256" key="2">
    <source>
        <dbReference type="SAM" id="MobiDB-lite"/>
    </source>
</evidence>
<evidence type="ECO:0000313" key="5">
    <source>
        <dbReference type="EMBL" id="MBB4734561.1"/>
    </source>
</evidence>
<protein>
    <submittedName>
        <fullName evidence="5">Uncharacterized protein (TIGR01777 family)</fullName>
    </submittedName>
</protein>
<gene>
    <name evidence="5" type="ORF">HDA30_000069</name>
</gene>
<dbReference type="Pfam" id="PF01370">
    <property type="entry name" value="Epimerase"/>
    <property type="match status" value="1"/>
</dbReference>
<dbReference type="SUPFAM" id="SSF55961">
    <property type="entry name" value="Bet v1-like"/>
    <property type="match status" value="2"/>
</dbReference>
<reference evidence="5 6" key="1">
    <citation type="submission" date="2020-08" db="EMBL/GenBank/DDBJ databases">
        <title>Sequencing the genomes of 1000 actinobacteria strains.</title>
        <authorList>
            <person name="Klenk H.-P."/>
        </authorList>
    </citation>
    <scope>NUCLEOTIDE SEQUENCE [LARGE SCALE GENOMIC DNA]</scope>
    <source>
        <strain evidence="5 6">DSM 23974</strain>
    </source>
</reference>
<name>A0A7W7DWE8_9MICC</name>
<dbReference type="SUPFAM" id="SSF51735">
    <property type="entry name" value="NAD(P)-binding Rossmann-fold domains"/>
    <property type="match status" value="1"/>
</dbReference>
<evidence type="ECO:0000256" key="1">
    <source>
        <dbReference type="ARBA" id="ARBA00009353"/>
    </source>
</evidence>